<evidence type="ECO:0000313" key="2">
    <source>
        <dbReference type="EMBL" id="AFD03263.1"/>
    </source>
</evidence>
<evidence type="ECO:0000259" key="1">
    <source>
        <dbReference type="PROSITE" id="PS51352"/>
    </source>
</evidence>
<protein>
    <submittedName>
        <fullName evidence="2">Thioredoxin family protein</fullName>
    </submittedName>
</protein>
<dbReference type="Pfam" id="PF00578">
    <property type="entry name" value="AhpC-TSA"/>
    <property type="match status" value="1"/>
</dbReference>
<sequence length="167" mass="19253">MLAIQPALGNRPTVGSKAIDFTLKTFDGKQVTLSSLRGKVVLLDFWASWCTPCREELPLLDILHKTYGREDFKVVTVNIDNHPKNAVKFLETYSIKVAPLWDQKKKVVSAYDVQKMPTTILIDKNGWIRYIHSGFETEQFLTYKREIEILLKEGKTGTKRRTPVRRD</sequence>
<dbReference type="InterPro" id="IPR036249">
    <property type="entry name" value="Thioredoxin-like_sf"/>
</dbReference>
<name>H9BWU1_9BACT</name>
<dbReference type="InterPro" id="IPR017937">
    <property type="entry name" value="Thioredoxin_CS"/>
</dbReference>
<dbReference type="InterPro" id="IPR050553">
    <property type="entry name" value="Thioredoxin_ResA/DsbE_sf"/>
</dbReference>
<accession>H9BWU1</accession>
<dbReference type="InterPro" id="IPR000866">
    <property type="entry name" value="AhpC/TSA"/>
</dbReference>
<organism evidence="2">
    <name type="scientific">uncultured bacterium W4-87b</name>
    <dbReference type="NCBI Taxonomy" id="1130995"/>
    <lineage>
        <taxon>Bacteria</taxon>
        <taxon>environmental samples</taxon>
    </lineage>
</organism>
<dbReference type="AlphaFoldDB" id="H9BWU1"/>
<dbReference type="SUPFAM" id="SSF52833">
    <property type="entry name" value="Thioredoxin-like"/>
    <property type="match status" value="1"/>
</dbReference>
<feature type="domain" description="Thioredoxin" evidence="1">
    <location>
        <begin position="12"/>
        <end position="152"/>
    </location>
</feature>
<dbReference type="PROSITE" id="PS51352">
    <property type="entry name" value="THIOREDOXIN_2"/>
    <property type="match status" value="1"/>
</dbReference>
<dbReference type="PROSITE" id="PS00194">
    <property type="entry name" value="THIOREDOXIN_1"/>
    <property type="match status" value="1"/>
</dbReference>
<reference evidence="2" key="1">
    <citation type="submission" date="2011-11" db="EMBL/GenBank/DDBJ databases">
        <title>Construction and analysis of a metagenome of deep-sea sediment.</title>
        <authorList>
            <person name="Huo Y.-Y."/>
            <person name="Cheng H."/>
            <person name="Wu M."/>
        </authorList>
    </citation>
    <scope>NUCLEOTIDE SEQUENCE</scope>
</reference>
<dbReference type="GO" id="GO:0016209">
    <property type="term" value="F:antioxidant activity"/>
    <property type="evidence" value="ECO:0007669"/>
    <property type="project" value="InterPro"/>
</dbReference>
<dbReference type="PANTHER" id="PTHR42852">
    <property type="entry name" value="THIOL:DISULFIDE INTERCHANGE PROTEIN DSBE"/>
    <property type="match status" value="1"/>
</dbReference>
<dbReference type="InterPro" id="IPR013766">
    <property type="entry name" value="Thioredoxin_domain"/>
</dbReference>
<dbReference type="PANTHER" id="PTHR42852:SF17">
    <property type="entry name" value="THIOREDOXIN-LIKE PROTEIN HI_1115"/>
    <property type="match status" value="1"/>
</dbReference>
<dbReference type="GO" id="GO:0016491">
    <property type="term" value="F:oxidoreductase activity"/>
    <property type="evidence" value="ECO:0007669"/>
    <property type="project" value="InterPro"/>
</dbReference>
<dbReference type="Gene3D" id="3.40.30.10">
    <property type="entry name" value="Glutaredoxin"/>
    <property type="match status" value="1"/>
</dbReference>
<dbReference type="EMBL" id="JQ085820">
    <property type="protein sequence ID" value="AFD03263.1"/>
    <property type="molecule type" value="Genomic_DNA"/>
</dbReference>
<dbReference type="CDD" id="cd02966">
    <property type="entry name" value="TlpA_like_family"/>
    <property type="match status" value="1"/>
</dbReference>
<proteinExistence type="predicted"/>